<dbReference type="STRING" id="597456.A0A0L7RDF8"/>
<dbReference type="EMBL" id="KQ414614">
    <property type="protein sequence ID" value="KOC68796.1"/>
    <property type="molecule type" value="Genomic_DNA"/>
</dbReference>
<evidence type="ECO:0008006" key="9">
    <source>
        <dbReference type="Google" id="ProtNLM"/>
    </source>
</evidence>
<evidence type="ECO:0000256" key="4">
    <source>
        <dbReference type="ARBA" id="ARBA00022989"/>
    </source>
</evidence>
<evidence type="ECO:0000313" key="8">
    <source>
        <dbReference type="Proteomes" id="UP000053825"/>
    </source>
</evidence>
<sequence length="76" mass="8545">MWPVLGKILARYNGYICIPFGVLGYYIEGLISNRYTPPTAPVTEQREERLLKDIDSMPGTKKHSPLEVNLPPSLSV</sequence>
<accession>A0A0L7RDF8</accession>
<proteinExistence type="inferred from homology"/>
<dbReference type="InterPro" id="IPR031933">
    <property type="entry name" value="UPF0767"/>
</dbReference>
<comment type="similarity">
    <text evidence="2">Belongs to the SMIM12 family.</text>
</comment>
<evidence type="ECO:0000313" key="7">
    <source>
        <dbReference type="EMBL" id="KOC68796.1"/>
    </source>
</evidence>
<reference evidence="7 8" key="1">
    <citation type="submission" date="2015-07" db="EMBL/GenBank/DDBJ databases">
        <title>The genome of Habropoda laboriosa.</title>
        <authorList>
            <person name="Pan H."/>
            <person name="Kapheim K."/>
        </authorList>
    </citation>
    <scope>NUCLEOTIDE SEQUENCE [LARGE SCALE GENOMIC DNA]</scope>
    <source>
        <strain evidence="7">0110345459</strain>
    </source>
</reference>
<name>A0A0L7RDF8_9HYME</name>
<comment type="subcellular location">
    <subcellularLocation>
        <location evidence="1">Membrane</location>
        <topology evidence="1">Single-pass membrane protein</topology>
    </subcellularLocation>
</comment>
<keyword evidence="8" id="KW-1185">Reference proteome</keyword>
<evidence type="ECO:0000256" key="6">
    <source>
        <dbReference type="SAM" id="MobiDB-lite"/>
    </source>
</evidence>
<dbReference type="Pfam" id="PF15990">
    <property type="entry name" value="UPF0767"/>
    <property type="match status" value="1"/>
</dbReference>
<evidence type="ECO:0000256" key="3">
    <source>
        <dbReference type="ARBA" id="ARBA00022692"/>
    </source>
</evidence>
<keyword evidence="4" id="KW-1133">Transmembrane helix</keyword>
<keyword evidence="5" id="KW-0472">Membrane</keyword>
<dbReference type="AlphaFoldDB" id="A0A0L7RDF8"/>
<protein>
    <recommendedName>
        <fullName evidence="9">Small integral membrane protein 12</fullName>
    </recommendedName>
</protein>
<keyword evidence="3" id="KW-0812">Transmembrane</keyword>
<evidence type="ECO:0000256" key="1">
    <source>
        <dbReference type="ARBA" id="ARBA00004167"/>
    </source>
</evidence>
<dbReference type="Proteomes" id="UP000053825">
    <property type="component" value="Unassembled WGS sequence"/>
</dbReference>
<gene>
    <name evidence="7" type="ORF">WH47_10784</name>
</gene>
<evidence type="ECO:0000256" key="5">
    <source>
        <dbReference type="ARBA" id="ARBA00023136"/>
    </source>
</evidence>
<organism evidence="7 8">
    <name type="scientific">Habropoda laboriosa</name>
    <dbReference type="NCBI Taxonomy" id="597456"/>
    <lineage>
        <taxon>Eukaryota</taxon>
        <taxon>Metazoa</taxon>
        <taxon>Ecdysozoa</taxon>
        <taxon>Arthropoda</taxon>
        <taxon>Hexapoda</taxon>
        <taxon>Insecta</taxon>
        <taxon>Pterygota</taxon>
        <taxon>Neoptera</taxon>
        <taxon>Endopterygota</taxon>
        <taxon>Hymenoptera</taxon>
        <taxon>Apocrita</taxon>
        <taxon>Aculeata</taxon>
        <taxon>Apoidea</taxon>
        <taxon>Anthophila</taxon>
        <taxon>Apidae</taxon>
        <taxon>Habropoda</taxon>
    </lineage>
</organism>
<feature type="region of interest" description="Disordered" evidence="6">
    <location>
        <begin position="54"/>
        <end position="76"/>
    </location>
</feature>
<dbReference type="OrthoDB" id="10052506at2759"/>
<evidence type="ECO:0000256" key="2">
    <source>
        <dbReference type="ARBA" id="ARBA00007304"/>
    </source>
</evidence>
<dbReference type="GO" id="GO:0016020">
    <property type="term" value="C:membrane"/>
    <property type="evidence" value="ECO:0007669"/>
    <property type="project" value="UniProtKB-SubCell"/>
</dbReference>